<keyword evidence="3" id="KW-1185">Reference proteome</keyword>
<evidence type="ECO:0000256" key="1">
    <source>
        <dbReference type="SAM" id="SignalP"/>
    </source>
</evidence>
<gene>
    <name evidence="2" type="ORF">GN138_11585</name>
</gene>
<proteinExistence type="predicted"/>
<organism evidence="2 3">
    <name type="scientific">Winogradskyella endarachnes</name>
    <dbReference type="NCBI Taxonomy" id="2681965"/>
    <lineage>
        <taxon>Bacteria</taxon>
        <taxon>Pseudomonadati</taxon>
        <taxon>Bacteroidota</taxon>
        <taxon>Flavobacteriia</taxon>
        <taxon>Flavobacteriales</taxon>
        <taxon>Flavobacteriaceae</taxon>
        <taxon>Winogradskyella</taxon>
    </lineage>
</organism>
<evidence type="ECO:0000313" key="2">
    <source>
        <dbReference type="EMBL" id="MUU79090.1"/>
    </source>
</evidence>
<accession>A0A6L6U9T1</accession>
<reference evidence="2 3" key="1">
    <citation type="submission" date="2019-12" db="EMBL/GenBank/DDBJ databases">
        <authorList>
            <person name="Li J."/>
        </authorList>
    </citation>
    <scope>NUCLEOTIDE SEQUENCE [LARGE SCALE GENOMIC DNA]</scope>
    <source>
        <strain evidence="2 3">HL2-2</strain>
    </source>
</reference>
<feature type="chain" id="PRO_5026703985" description="Nuclear transport factor 2 family protein" evidence="1">
    <location>
        <begin position="22"/>
        <end position="171"/>
    </location>
</feature>
<keyword evidence="1" id="KW-0732">Signal</keyword>
<protein>
    <recommendedName>
        <fullName evidence="4">Nuclear transport factor 2 family protein</fullName>
    </recommendedName>
</protein>
<name>A0A6L6U9T1_9FLAO</name>
<dbReference type="Proteomes" id="UP000478208">
    <property type="component" value="Unassembled WGS sequence"/>
</dbReference>
<dbReference type="RefSeq" id="WP_157364162.1">
    <property type="nucleotide sequence ID" value="NZ_WOWS01000004.1"/>
</dbReference>
<comment type="caution">
    <text evidence="2">The sequence shown here is derived from an EMBL/GenBank/DDBJ whole genome shotgun (WGS) entry which is preliminary data.</text>
</comment>
<evidence type="ECO:0000313" key="3">
    <source>
        <dbReference type="Proteomes" id="UP000478208"/>
    </source>
</evidence>
<feature type="signal peptide" evidence="1">
    <location>
        <begin position="1"/>
        <end position="21"/>
    </location>
</feature>
<evidence type="ECO:0008006" key="4">
    <source>
        <dbReference type="Google" id="ProtNLM"/>
    </source>
</evidence>
<dbReference type="AlphaFoldDB" id="A0A6L6U9T1"/>
<dbReference type="EMBL" id="WOWS01000004">
    <property type="protein sequence ID" value="MUU79090.1"/>
    <property type="molecule type" value="Genomic_DNA"/>
</dbReference>
<sequence>MNKLKKIVLLALITVSTIAFSQTKESALNDATAAVKANLDMNFDIVVKHTLPAVLDMMGGKEAALQVLKSTMEGAKAQGLVIEKSDVISVSKVTKEQGQSRCIMTSYTEMIMSGQRVKSTIHFVGIYNDVDNYWWFIEAKQLKNEVLANKIAPNFETSFEIPEDAVQVEKI</sequence>